<organism evidence="2 3">
    <name type="scientific">Halomonas llamarensis</name>
    <dbReference type="NCBI Taxonomy" id="2945104"/>
    <lineage>
        <taxon>Bacteria</taxon>
        <taxon>Pseudomonadati</taxon>
        <taxon>Pseudomonadota</taxon>
        <taxon>Gammaproteobacteria</taxon>
        <taxon>Oceanospirillales</taxon>
        <taxon>Halomonadaceae</taxon>
        <taxon>Halomonas</taxon>
    </lineage>
</organism>
<evidence type="ECO:0000256" key="1">
    <source>
        <dbReference type="SAM" id="Phobius"/>
    </source>
</evidence>
<dbReference type="InterPro" id="IPR008620">
    <property type="entry name" value="FixH"/>
</dbReference>
<protein>
    <submittedName>
        <fullName evidence="2">FixH family protein</fullName>
    </submittedName>
</protein>
<gene>
    <name evidence="2" type="ORF">M8006_00380</name>
</gene>
<keyword evidence="1" id="KW-1133">Transmembrane helix</keyword>
<name>A0ABT0SKW7_9GAMM</name>
<sequence>MSSPAAETPWYKQFWPWFLLGLLLSSVIFSMVFLFFSVRYYDGSVTADYYKKGLAINEQLAKQEHASQLGLSAALRVDNVTGDVIIDLEGERQPAQLHLALIFPTDSDFDRELMLNHVRGGRYVTTLEEPLQYRWYLQLQPKEGEEAEWRLTGEIRFPEDSDRDITLVPGI</sequence>
<keyword evidence="3" id="KW-1185">Reference proteome</keyword>
<accession>A0ABT0SKW7</accession>
<evidence type="ECO:0000313" key="2">
    <source>
        <dbReference type="EMBL" id="MCL7928448.1"/>
    </source>
</evidence>
<dbReference type="EMBL" id="JAMJPJ010000001">
    <property type="protein sequence ID" value="MCL7928448.1"/>
    <property type="molecule type" value="Genomic_DNA"/>
</dbReference>
<feature type="transmembrane region" description="Helical" evidence="1">
    <location>
        <begin position="14"/>
        <end position="36"/>
    </location>
</feature>
<keyword evidence="1" id="KW-0812">Transmembrane</keyword>
<dbReference type="RefSeq" id="WP_250078925.1">
    <property type="nucleotide sequence ID" value="NZ_JAMJPJ010000001.1"/>
</dbReference>
<evidence type="ECO:0000313" key="3">
    <source>
        <dbReference type="Proteomes" id="UP001165308"/>
    </source>
</evidence>
<dbReference type="Proteomes" id="UP001165308">
    <property type="component" value="Unassembled WGS sequence"/>
</dbReference>
<comment type="caution">
    <text evidence="2">The sequence shown here is derived from an EMBL/GenBank/DDBJ whole genome shotgun (WGS) entry which is preliminary data.</text>
</comment>
<reference evidence="2" key="1">
    <citation type="submission" date="2022-05" db="EMBL/GenBank/DDBJ databases">
        <title>Halomonas geminus sp. nov. and Halomonas llamarensis sp. nov. isolated from high-altitude salars of the Atacama Desert.</title>
        <authorList>
            <person name="Hintersatz C."/>
            <person name="Rojas L.A."/>
            <person name="Wei T.-S."/>
            <person name="Kutschke S."/>
            <person name="Lehmann F."/>
            <person name="Jain R."/>
            <person name="Pollmann K."/>
        </authorList>
    </citation>
    <scope>NUCLEOTIDE SEQUENCE</scope>
    <source>
        <strain evidence="2">ATCHA</strain>
    </source>
</reference>
<keyword evidence="1" id="KW-0472">Membrane</keyword>
<dbReference type="Pfam" id="PF05751">
    <property type="entry name" value="FixH"/>
    <property type="match status" value="1"/>
</dbReference>
<proteinExistence type="predicted"/>